<dbReference type="AlphaFoldDB" id="G8TA67"/>
<name>G8TA67_NIAKG</name>
<dbReference type="KEGG" id="nko:Niako_7189"/>
<dbReference type="Proteomes" id="UP000005438">
    <property type="component" value="Chromosome"/>
</dbReference>
<feature type="signal peptide" evidence="2">
    <location>
        <begin position="1"/>
        <end position="20"/>
    </location>
</feature>
<protein>
    <recommendedName>
        <fullName evidence="5">Outer membrane protein beta-barrel domain-containing protein</fullName>
    </recommendedName>
</protein>
<dbReference type="STRING" id="700598.Niako_7189"/>
<dbReference type="HOGENOM" id="CLU_586229_0_0_10"/>
<keyword evidence="1" id="KW-0175">Coiled coil</keyword>
<gene>
    <name evidence="3" type="ordered locus">Niako_7189</name>
</gene>
<feature type="chain" id="PRO_5003517324" description="Outer membrane protein beta-barrel domain-containing protein" evidence="2">
    <location>
        <begin position="21"/>
        <end position="497"/>
    </location>
</feature>
<feature type="coiled-coil region" evidence="1">
    <location>
        <begin position="147"/>
        <end position="181"/>
    </location>
</feature>
<sequence length="497" mass="55675">MLKRLLILIVAMCLYELVHSQDSLTKIDRIVNFPSSFFTKVNKKTSTLEDRLTSQTEKYLQKQARREEKLKRKLAKVDSAAAKNCFAEDPTQRYNELIQKLKSDSVRVTKALNGSYLPYLDSLKGSLSFLNNNPQLLSSSKILPADVQKSLSNLQQLQGKMQQAEDIKQFLQQRKQQINNYLAHSTHLPASITGLCKNYSKDCYYYGEQLKEYKNILNDPDKMVKTALTLLNKVPAFTGFMQKNSMLASLFNLPTGTGAGNNAAASQAVTGLQSRSQVVSVLQNQVGGTGPNVNGMIQQNVQSAQGQVNTLRDKLNSLGGGSGDLDMPNFKPNNQRTKSFFKRLEFGTNIQSVQSSYFFPTTTDLGLSVGYKLNDKSTIGVGASYKIGWGKDFRHITITQQGMSLRSFLDIRVKGSFYASGGWEYNYQPLSMADSSSATHNPLNTNWTKSGLIGLTKIVSLKSKTFKKTKLQLLWDFMSYRQRPQTPAFKFRVGYTF</sequence>
<evidence type="ECO:0000256" key="2">
    <source>
        <dbReference type="SAM" id="SignalP"/>
    </source>
</evidence>
<evidence type="ECO:0000256" key="1">
    <source>
        <dbReference type="SAM" id="Coils"/>
    </source>
</evidence>
<evidence type="ECO:0000313" key="3">
    <source>
        <dbReference type="EMBL" id="AEW03405.1"/>
    </source>
</evidence>
<dbReference type="OrthoDB" id="629901at2"/>
<keyword evidence="2" id="KW-0732">Signal</keyword>
<dbReference type="RefSeq" id="WP_014223316.1">
    <property type="nucleotide sequence ID" value="NC_016609.1"/>
</dbReference>
<evidence type="ECO:0008006" key="5">
    <source>
        <dbReference type="Google" id="ProtNLM"/>
    </source>
</evidence>
<proteinExistence type="predicted"/>
<reference evidence="3 4" key="1">
    <citation type="submission" date="2011-12" db="EMBL/GenBank/DDBJ databases">
        <title>The complete genome of Niastella koreensis GR20-10.</title>
        <authorList>
            <consortium name="US DOE Joint Genome Institute (JGI-PGF)"/>
            <person name="Lucas S."/>
            <person name="Han J."/>
            <person name="Lapidus A."/>
            <person name="Bruce D."/>
            <person name="Goodwin L."/>
            <person name="Pitluck S."/>
            <person name="Peters L."/>
            <person name="Kyrpides N."/>
            <person name="Mavromatis K."/>
            <person name="Ivanova N."/>
            <person name="Mikhailova N."/>
            <person name="Davenport K."/>
            <person name="Saunders E."/>
            <person name="Detter J.C."/>
            <person name="Tapia R."/>
            <person name="Han C."/>
            <person name="Land M."/>
            <person name="Hauser L."/>
            <person name="Markowitz V."/>
            <person name="Cheng J.-F."/>
            <person name="Hugenholtz P."/>
            <person name="Woyke T."/>
            <person name="Wu D."/>
            <person name="Tindall B."/>
            <person name="Pomrenke H."/>
            <person name="Brambilla E."/>
            <person name="Klenk H.-P."/>
            <person name="Eisen J.A."/>
        </authorList>
    </citation>
    <scope>NUCLEOTIDE SEQUENCE [LARGE SCALE GENOMIC DNA]</scope>
    <source>
        <strain evidence="4">DSM 17620 / KACC 11465 / NBRC 106392 / GR20-10</strain>
    </source>
</reference>
<accession>G8TA67</accession>
<evidence type="ECO:0000313" key="4">
    <source>
        <dbReference type="Proteomes" id="UP000005438"/>
    </source>
</evidence>
<dbReference type="EMBL" id="CP003178">
    <property type="protein sequence ID" value="AEW03405.1"/>
    <property type="molecule type" value="Genomic_DNA"/>
</dbReference>
<organism evidence="3 4">
    <name type="scientific">Niastella koreensis (strain DSM 17620 / KACC 11465 / NBRC 106392 / GR20-10)</name>
    <dbReference type="NCBI Taxonomy" id="700598"/>
    <lineage>
        <taxon>Bacteria</taxon>
        <taxon>Pseudomonadati</taxon>
        <taxon>Bacteroidota</taxon>
        <taxon>Chitinophagia</taxon>
        <taxon>Chitinophagales</taxon>
        <taxon>Chitinophagaceae</taxon>
        <taxon>Niastella</taxon>
    </lineage>
</organism>